<dbReference type="AlphaFoldDB" id="A0AAU9EDP1"/>
<organism evidence="2 3">
    <name type="scientific">Desulfoferula mesophila</name>
    <dbReference type="NCBI Taxonomy" id="3058419"/>
    <lineage>
        <taxon>Bacteria</taxon>
        <taxon>Pseudomonadati</taxon>
        <taxon>Thermodesulfobacteriota</taxon>
        <taxon>Desulfarculia</taxon>
        <taxon>Desulfarculales</taxon>
        <taxon>Desulfarculaceae</taxon>
        <taxon>Desulfoferula</taxon>
    </lineage>
</organism>
<reference evidence="3" key="1">
    <citation type="journal article" date="2023" name="Arch. Microbiol.">
        <title>Desulfoferula mesophilus gen. nov. sp. nov., a mesophilic sulfate-reducing bacterium isolated from a brackish lake sediment.</title>
        <authorList>
            <person name="Watanabe T."/>
            <person name="Yabe T."/>
            <person name="Tsuji J.M."/>
            <person name="Fukui M."/>
        </authorList>
    </citation>
    <scope>NUCLEOTIDE SEQUENCE [LARGE SCALE GENOMIC DNA]</scope>
    <source>
        <strain evidence="3">12FAK</strain>
    </source>
</reference>
<sequence>MTKAYEGPLTTKFIGEPSEIYDDAGDFWVVNFPRSITHHHTYGLLTPFFKGLTQGKLLATKCTNPECTENSTWLPPRADCPDCYARTEWVEVPAEGTIYAYTMLDYAGIGIEMETPYWQIDVQIEGVDTIFKGWLKEGKPVTGMPVRAEFNTANPTHTILDICWVPK</sequence>
<evidence type="ECO:0000313" key="2">
    <source>
        <dbReference type="EMBL" id="BEQ15248.1"/>
    </source>
</evidence>
<dbReference type="SUPFAM" id="SSF50249">
    <property type="entry name" value="Nucleic acid-binding proteins"/>
    <property type="match status" value="1"/>
</dbReference>
<dbReference type="KEGG" id="dmp:FAK_23140"/>
<gene>
    <name evidence="2" type="ORF">FAK_23140</name>
</gene>
<keyword evidence="3" id="KW-1185">Reference proteome</keyword>
<dbReference type="RefSeq" id="WP_338599399.1">
    <property type="nucleotide sequence ID" value="NZ_AP028679.1"/>
</dbReference>
<feature type="domain" description="ChsH2 C-terminal OB-fold" evidence="1">
    <location>
        <begin position="89"/>
        <end position="150"/>
    </location>
</feature>
<dbReference type="EMBL" id="AP028679">
    <property type="protein sequence ID" value="BEQ15248.1"/>
    <property type="molecule type" value="Genomic_DNA"/>
</dbReference>
<proteinExistence type="predicted"/>
<dbReference type="PANTHER" id="PTHR34075:SF5">
    <property type="entry name" value="BLR3430 PROTEIN"/>
    <property type="match status" value="1"/>
</dbReference>
<dbReference type="Pfam" id="PF01796">
    <property type="entry name" value="OB_ChsH2_C"/>
    <property type="match status" value="1"/>
</dbReference>
<dbReference type="Gene3D" id="6.10.30.10">
    <property type="match status" value="1"/>
</dbReference>
<dbReference type="InterPro" id="IPR012340">
    <property type="entry name" value="NA-bd_OB-fold"/>
</dbReference>
<accession>A0AAU9EDP1</accession>
<name>A0AAU9EDP1_9BACT</name>
<dbReference type="InterPro" id="IPR052513">
    <property type="entry name" value="Thioester_dehydratase-like"/>
</dbReference>
<evidence type="ECO:0000313" key="3">
    <source>
        <dbReference type="Proteomes" id="UP001366166"/>
    </source>
</evidence>
<evidence type="ECO:0000259" key="1">
    <source>
        <dbReference type="Pfam" id="PF01796"/>
    </source>
</evidence>
<dbReference type="PANTHER" id="PTHR34075">
    <property type="entry name" value="BLR3430 PROTEIN"/>
    <property type="match status" value="1"/>
</dbReference>
<dbReference type="Proteomes" id="UP001366166">
    <property type="component" value="Chromosome"/>
</dbReference>
<protein>
    <recommendedName>
        <fullName evidence="1">ChsH2 C-terminal OB-fold domain-containing protein</fullName>
    </recommendedName>
</protein>
<dbReference type="InterPro" id="IPR002878">
    <property type="entry name" value="ChsH2_C"/>
</dbReference>